<gene>
    <name evidence="2" type="ORF">FOA43_000517</name>
</gene>
<evidence type="ECO:0008006" key="4">
    <source>
        <dbReference type="Google" id="ProtNLM"/>
    </source>
</evidence>
<name>A0A875RN61_EENNA</name>
<dbReference type="EMBL" id="CP064812">
    <property type="protein sequence ID" value="QPG73210.1"/>
    <property type="molecule type" value="Genomic_DNA"/>
</dbReference>
<evidence type="ECO:0000313" key="3">
    <source>
        <dbReference type="Proteomes" id="UP000662931"/>
    </source>
</evidence>
<dbReference type="Gene3D" id="3.90.1470.20">
    <property type="match status" value="1"/>
</dbReference>
<evidence type="ECO:0000256" key="1">
    <source>
        <dbReference type="ARBA" id="ARBA00022801"/>
    </source>
</evidence>
<dbReference type="InterPro" id="IPR050849">
    <property type="entry name" value="HAD-like_hydrolase_phosphatase"/>
</dbReference>
<dbReference type="Pfam" id="PF12710">
    <property type="entry name" value="HAD"/>
    <property type="match status" value="1"/>
</dbReference>
<proteinExistence type="predicted"/>
<evidence type="ECO:0000313" key="2">
    <source>
        <dbReference type="EMBL" id="QPG73210.1"/>
    </source>
</evidence>
<protein>
    <recommendedName>
        <fullName evidence="4">Phosphatase</fullName>
    </recommendedName>
</protein>
<dbReference type="SUPFAM" id="SSF56784">
    <property type="entry name" value="HAD-like"/>
    <property type="match status" value="1"/>
</dbReference>
<dbReference type="PANTHER" id="PTHR28181">
    <property type="entry name" value="UPF0655 PROTEIN YCR015C"/>
    <property type="match status" value="1"/>
</dbReference>
<dbReference type="InterPro" id="IPR036412">
    <property type="entry name" value="HAD-like_sf"/>
</dbReference>
<dbReference type="PANTHER" id="PTHR28181:SF2">
    <property type="entry name" value="PHOSPHORIC MONOESTER HYDROLASE"/>
    <property type="match status" value="1"/>
</dbReference>
<dbReference type="InterPro" id="IPR023214">
    <property type="entry name" value="HAD_sf"/>
</dbReference>
<dbReference type="Proteomes" id="UP000662931">
    <property type="component" value="Chromosome 1"/>
</dbReference>
<dbReference type="AlphaFoldDB" id="A0A875RN61"/>
<dbReference type="KEGG" id="bnn:FOA43_000517"/>
<dbReference type="RefSeq" id="XP_038776775.1">
    <property type="nucleotide sequence ID" value="XM_038920847.1"/>
</dbReference>
<keyword evidence="3" id="KW-1185">Reference proteome</keyword>
<keyword evidence="1" id="KW-0378">Hydrolase</keyword>
<reference evidence="2" key="1">
    <citation type="submission" date="2020-10" db="EMBL/GenBank/DDBJ databases">
        <authorList>
            <person name="Roach M.J.R."/>
        </authorList>
    </citation>
    <scope>NUCLEOTIDE SEQUENCE</scope>
    <source>
        <strain evidence="2">CBS 1945</strain>
    </source>
</reference>
<dbReference type="GO" id="GO:0016791">
    <property type="term" value="F:phosphatase activity"/>
    <property type="evidence" value="ECO:0007669"/>
    <property type="project" value="InterPro"/>
</dbReference>
<dbReference type="NCBIfam" id="TIGR01488">
    <property type="entry name" value="HAD-SF-IB"/>
    <property type="match status" value="1"/>
</dbReference>
<dbReference type="OrthoDB" id="10014216at2759"/>
<dbReference type="Gene3D" id="3.40.50.1000">
    <property type="entry name" value="HAD superfamily/HAD-like"/>
    <property type="match status" value="1"/>
</dbReference>
<dbReference type="InterPro" id="IPR006384">
    <property type="entry name" value="HAD_hydro_PyrdxlP_Pase-like"/>
</dbReference>
<sequence length="240" mass="27370">MKSPVVFTDWDGTVTLQDSNDYMTDHLGFGEVERKRIGKMILDEKLSFRDGFNMMLKSITDKGYSMEYCIETLLKNIKLDPGFRPFLEWCKAHNVPLYVISSGMRPIINALLKTLVGDDAADYVNILANDVEYDSVDHSKWHIVYRDETPFGHDKSRSIKKILAEYHDVKPIAFYCGDGVSDLSASSTCDLLFARSGKDLVTFCDRHHIPYREFYSFVNITDDVNAVSHGVKTIEDCLVK</sequence>
<dbReference type="GeneID" id="62193918"/>
<accession>A0A875RN61</accession>
<dbReference type="NCBIfam" id="TIGR01489">
    <property type="entry name" value="DKMTPPase-SF"/>
    <property type="match status" value="1"/>
</dbReference>
<organism evidence="2 3">
    <name type="scientific">Eeniella nana</name>
    <name type="common">Yeast</name>
    <name type="synonym">Brettanomyces nanus</name>
    <dbReference type="NCBI Taxonomy" id="13502"/>
    <lineage>
        <taxon>Eukaryota</taxon>
        <taxon>Fungi</taxon>
        <taxon>Dikarya</taxon>
        <taxon>Ascomycota</taxon>
        <taxon>Saccharomycotina</taxon>
        <taxon>Pichiomycetes</taxon>
        <taxon>Pichiales</taxon>
        <taxon>Pichiaceae</taxon>
        <taxon>Brettanomyces</taxon>
    </lineage>
</organism>